<keyword evidence="3" id="KW-0067">ATP-binding</keyword>
<dbReference type="InterPro" id="IPR017871">
    <property type="entry name" value="ABC_transporter-like_CS"/>
</dbReference>
<dbReference type="PROSITE" id="PS00211">
    <property type="entry name" value="ABC_TRANSPORTER_1"/>
    <property type="match status" value="1"/>
</dbReference>
<protein>
    <submittedName>
        <fullName evidence="5">Antimicrobial peptide ABC transporter ATPase</fullName>
    </submittedName>
</protein>
<dbReference type="PANTHER" id="PTHR24220">
    <property type="entry name" value="IMPORT ATP-BINDING PROTEIN"/>
    <property type="match status" value="1"/>
</dbReference>
<dbReference type="OrthoDB" id="9802264at2"/>
<dbReference type="GO" id="GO:0005524">
    <property type="term" value="F:ATP binding"/>
    <property type="evidence" value="ECO:0007669"/>
    <property type="project" value="UniProtKB-KW"/>
</dbReference>
<dbReference type="InterPro" id="IPR027417">
    <property type="entry name" value="P-loop_NTPase"/>
</dbReference>
<accession>S5SXK3</accession>
<sequence>MTVLHISDVYVSYPDGEGTVTALDGANLAVDAGELHAIVGESGSGKSTLLAVAGGLTAPDSGLVEIDGTRIDGAADPECTAVRRDDVGIIFQQPNLVGALSVRDQLLITDHIRGLRGKALRERARRADDLLERVGLGGYGPRKVSQLSGGQRQRVGVARALMGSPKVLLADEPTSALDAANSRAIIALLREIVDETGVAGVVVTHNRSLLPAFDSATEVMDGATRMLAPAA</sequence>
<dbReference type="PROSITE" id="PS50893">
    <property type="entry name" value="ABC_TRANSPORTER_2"/>
    <property type="match status" value="1"/>
</dbReference>
<dbReference type="Pfam" id="PF00005">
    <property type="entry name" value="ABC_tran"/>
    <property type="match status" value="1"/>
</dbReference>
<dbReference type="PATRIC" id="fig|1224163.3.peg.2522"/>
<feature type="domain" description="ABC transporter" evidence="4">
    <location>
        <begin position="4"/>
        <end position="230"/>
    </location>
</feature>
<name>S5SXK3_9CORY</name>
<dbReference type="PANTHER" id="PTHR24220:SF685">
    <property type="entry name" value="ABC TRANSPORTER RELATED"/>
    <property type="match status" value="1"/>
</dbReference>
<dbReference type="InterPro" id="IPR003439">
    <property type="entry name" value="ABC_transporter-like_ATP-bd"/>
</dbReference>
<keyword evidence="6" id="KW-1185">Reference proteome</keyword>
<dbReference type="STRING" id="1224163.B841_12485"/>
<dbReference type="GO" id="GO:0016887">
    <property type="term" value="F:ATP hydrolysis activity"/>
    <property type="evidence" value="ECO:0007669"/>
    <property type="project" value="InterPro"/>
</dbReference>
<dbReference type="EMBL" id="CP003924">
    <property type="protein sequence ID" value="AGS35969.1"/>
    <property type="molecule type" value="Genomic_DNA"/>
</dbReference>
<evidence type="ECO:0000313" key="5">
    <source>
        <dbReference type="EMBL" id="AGS35969.1"/>
    </source>
</evidence>
<gene>
    <name evidence="5" type="ORF">B841_12485</name>
</gene>
<dbReference type="InterPro" id="IPR015854">
    <property type="entry name" value="ABC_transpr_LolD-like"/>
</dbReference>
<dbReference type="GO" id="GO:0005886">
    <property type="term" value="C:plasma membrane"/>
    <property type="evidence" value="ECO:0007669"/>
    <property type="project" value="TreeGrafter"/>
</dbReference>
<keyword evidence="1" id="KW-0813">Transport</keyword>
<evidence type="ECO:0000313" key="6">
    <source>
        <dbReference type="Proteomes" id="UP000015388"/>
    </source>
</evidence>
<dbReference type="Proteomes" id="UP000015388">
    <property type="component" value="Chromosome"/>
</dbReference>
<reference evidence="5 6" key="1">
    <citation type="submission" date="2012-11" db="EMBL/GenBank/DDBJ databases">
        <title>The complete genome sequence of Corynebacterium maris Coryn-1 (=DSM 45190).</title>
        <authorList>
            <person name="Schaffert L."/>
            <person name="Albersmeier A."/>
            <person name="Kalinowski J."/>
            <person name="Ruckert C."/>
        </authorList>
    </citation>
    <scope>NUCLEOTIDE SEQUENCE [LARGE SCALE GENOMIC DNA]</scope>
    <source>
        <strain evidence="6">Coryn-1</strain>
    </source>
</reference>
<dbReference type="CDD" id="cd03255">
    <property type="entry name" value="ABC_MJ0796_LolCDE_FtsE"/>
    <property type="match status" value="1"/>
</dbReference>
<dbReference type="eggNOG" id="COG1136">
    <property type="taxonomic scope" value="Bacteria"/>
</dbReference>
<dbReference type="InterPro" id="IPR003593">
    <property type="entry name" value="AAA+_ATPase"/>
</dbReference>
<dbReference type="SUPFAM" id="SSF52540">
    <property type="entry name" value="P-loop containing nucleoside triphosphate hydrolases"/>
    <property type="match status" value="1"/>
</dbReference>
<keyword evidence="2" id="KW-0547">Nucleotide-binding</keyword>
<evidence type="ECO:0000256" key="1">
    <source>
        <dbReference type="ARBA" id="ARBA00022448"/>
    </source>
</evidence>
<evidence type="ECO:0000259" key="4">
    <source>
        <dbReference type="PROSITE" id="PS50893"/>
    </source>
</evidence>
<dbReference type="SMART" id="SM00382">
    <property type="entry name" value="AAA"/>
    <property type="match status" value="1"/>
</dbReference>
<dbReference type="KEGG" id="cmd:B841_12485"/>
<dbReference type="Gene3D" id="3.40.50.300">
    <property type="entry name" value="P-loop containing nucleotide triphosphate hydrolases"/>
    <property type="match status" value="1"/>
</dbReference>
<dbReference type="InterPro" id="IPR017911">
    <property type="entry name" value="MacB-like_ATP-bd"/>
</dbReference>
<dbReference type="AlphaFoldDB" id="S5SXK3"/>
<dbReference type="HOGENOM" id="CLU_000604_1_22_11"/>
<proteinExistence type="predicted"/>
<dbReference type="GO" id="GO:0022857">
    <property type="term" value="F:transmembrane transporter activity"/>
    <property type="evidence" value="ECO:0007669"/>
    <property type="project" value="TreeGrafter"/>
</dbReference>
<evidence type="ECO:0000256" key="2">
    <source>
        <dbReference type="ARBA" id="ARBA00022741"/>
    </source>
</evidence>
<dbReference type="RefSeq" id="WP_020936550.1">
    <property type="nucleotide sequence ID" value="NC_021915.1"/>
</dbReference>
<evidence type="ECO:0000256" key="3">
    <source>
        <dbReference type="ARBA" id="ARBA00022840"/>
    </source>
</evidence>
<organism evidence="5 6">
    <name type="scientific">Corynebacterium maris DSM 45190</name>
    <dbReference type="NCBI Taxonomy" id="1224163"/>
    <lineage>
        <taxon>Bacteria</taxon>
        <taxon>Bacillati</taxon>
        <taxon>Actinomycetota</taxon>
        <taxon>Actinomycetes</taxon>
        <taxon>Mycobacteriales</taxon>
        <taxon>Corynebacteriaceae</taxon>
        <taxon>Corynebacterium</taxon>
    </lineage>
</organism>